<dbReference type="Proteomes" id="UP001381693">
    <property type="component" value="Unassembled WGS sequence"/>
</dbReference>
<evidence type="ECO:0000313" key="3">
    <source>
        <dbReference type="Proteomes" id="UP001381693"/>
    </source>
</evidence>
<comment type="caution">
    <text evidence="2">The sequence shown here is derived from an EMBL/GenBank/DDBJ whole genome shotgun (WGS) entry which is preliminary data.</text>
</comment>
<protein>
    <submittedName>
        <fullName evidence="2">Uncharacterized protein</fullName>
    </submittedName>
</protein>
<keyword evidence="3" id="KW-1185">Reference proteome</keyword>
<feature type="region of interest" description="Disordered" evidence="1">
    <location>
        <begin position="180"/>
        <end position="199"/>
    </location>
</feature>
<sequence>MCKGAFIFFAIDNSDFNEGTPDGKRTLHATDTALCPWREPYSDKQSIRKLRIHDQKARDHSLKSLTDQDFTHCHAPNTQASKGTIFAGFQPGANMEGIKPYSAQDSVWLLSRAVMHTTEPARSWKQLEAQKLPPTGGTLHEAIAEGYYQVMVWYQTDIPHPQLPPTTRHGWKGKEDRLVPVPTTDPPAPATASSNVGGRRLVAGPTIPVGPSVSTSPRCIGVKPMRGYTVSSVRQSRELMRMEKGEPSI</sequence>
<gene>
    <name evidence="2" type="ORF">SK128_026934</name>
</gene>
<evidence type="ECO:0000256" key="1">
    <source>
        <dbReference type="SAM" id="MobiDB-lite"/>
    </source>
</evidence>
<dbReference type="AlphaFoldDB" id="A0AAN8WH75"/>
<reference evidence="2 3" key="1">
    <citation type="submission" date="2023-11" db="EMBL/GenBank/DDBJ databases">
        <title>Halocaridina rubra genome assembly.</title>
        <authorList>
            <person name="Smith C."/>
        </authorList>
    </citation>
    <scope>NUCLEOTIDE SEQUENCE [LARGE SCALE GENOMIC DNA]</scope>
    <source>
        <strain evidence="2">EP-1</strain>
        <tissue evidence="2">Whole</tissue>
    </source>
</reference>
<dbReference type="EMBL" id="JAXCGZ010022066">
    <property type="protein sequence ID" value="KAK7037726.1"/>
    <property type="molecule type" value="Genomic_DNA"/>
</dbReference>
<evidence type="ECO:0000313" key="2">
    <source>
        <dbReference type="EMBL" id="KAK7037726.1"/>
    </source>
</evidence>
<proteinExistence type="predicted"/>
<name>A0AAN8WH75_HALRR</name>
<organism evidence="2 3">
    <name type="scientific">Halocaridina rubra</name>
    <name type="common">Hawaiian red shrimp</name>
    <dbReference type="NCBI Taxonomy" id="373956"/>
    <lineage>
        <taxon>Eukaryota</taxon>
        <taxon>Metazoa</taxon>
        <taxon>Ecdysozoa</taxon>
        <taxon>Arthropoda</taxon>
        <taxon>Crustacea</taxon>
        <taxon>Multicrustacea</taxon>
        <taxon>Malacostraca</taxon>
        <taxon>Eumalacostraca</taxon>
        <taxon>Eucarida</taxon>
        <taxon>Decapoda</taxon>
        <taxon>Pleocyemata</taxon>
        <taxon>Caridea</taxon>
        <taxon>Atyoidea</taxon>
        <taxon>Atyidae</taxon>
        <taxon>Halocaridina</taxon>
    </lineage>
</organism>
<accession>A0AAN8WH75</accession>